<evidence type="ECO:0000313" key="2">
    <source>
        <dbReference type="EMBL" id="CAG9794531.1"/>
    </source>
</evidence>
<gene>
    <name evidence="2" type="ORF">DIATSA_LOCUS11897</name>
</gene>
<dbReference type="Proteomes" id="UP001153714">
    <property type="component" value="Chromosome 6"/>
</dbReference>
<dbReference type="AlphaFoldDB" id="A0A9N9REB7"/>
<name>A0A9N9REB7_9NEOP</name>
<keyword evidence="3" id="KW-1185">Reference proteome</keyword>
<dbReference type="EMBL" id="OU893337">
    <property type="protein sequence ID" value="CAG9794531.1"/>
    <property type="molecule type" value="Genomic_DNA"/>
</dbReference>
<sequence length="71" mass="7281">MAGHTPHRVSSLGGTPATPGSPLGGEPGEAVIIINESPIMGSSVAHRPHSPSQSSRVVLSTISYHIKIMIS</sequence>
<reference evidence="2" key="2">
    <citation type="submission" date="2022-10" db="EMBL/GenBank/DDBJ databases">
        <authorList>
            <consortium name="ENA_rothamsted_submissions"/>
            <consortium name="culmorum"/>
            <person name="King R."/>
        </authorList>
    </citation>
    <scope>NUCLEOTIDE SEQUENCE</scope>
</reference>
<protein>
    <submittedName>
        <fullName evidence="2">Uncharacterized protein</fullName>
    </submittedName>
</protein>
<evidence type="ECO:0000256" key="1">
    <source>
        <dbReference type="SAM" id="MobiDB-lite"/>
    </source>
</evidence>
<evidence type="ECO:0000313" key="3">
    <source>
        <dbReference type="Proteomes" id="UP001153714"/>
    </source>
</evidence>
<feature type="region of interest" description="Disordered" evidence="1">
    <location>
        <begin position="1"/>
        <end position="29"/>
    </location>
</feature>
<dbReference type="OrthoDB" id="193931at2759"/>
<organism evidence="2 3">
    <name type="scientific">Diatraea saccharalis</name>
    <name type="common">sugarcane borer</name>
    <dbReference type="NCBI Taxonomy" id="40085"/>
    <lineage>
        <taxon>Eukaryota</taxon>
        <taxon>Metazoa</taxon>
        <taxon>Ecdysozoa</taxon>
        <taxon>Arthropoda</taxon>
        <taxon>Hexapoda</taxon>
        <taxon>Insecta</taxon>
        <taxon>Pterygota</taxon>
        <taxon>Neoptera</taxon>
        <taxon>Endopterygota</taxon>
        <taxon>Lepidoptera</taxon>
        <taxon>Glossata</taxon>
        <taxon>Ditrysia</taxon>
        <taxon>Pyraloidea</taxon>
        <taxon>Crambidae</taxon>
        <taxon>Crambinae</taxon>
        <taxon>Diatraea</taxon>
    </lineage>
</organism>
<reference evidence="2" key="1">
    <citation type="submission" date="2021-12" db="EMBL/GenBank/DDBJ databases">
        <authorList>
            <person name="King R."/>
        </authorList>
    </citation>
    <scope>NUCLEOTIDE SEQUENCE</scope>
</reference>
<accession>A0A9N9REB7</accession>
<proteinExistence type="predicted"/>